<evidence type="ECO:0000256" key="1">
    <source>
        <dbReference type="SAM" id="Phobius"/>
    </source>
</evidence>
<organism evidence="2">
    <name type="scientific">Amphimedon queenslandica</name>
    <name type="common">Sponge</name>
    <dbReference type="NCBI Taxonomy" id="400682"/>
    <lineage>
        <taxon>Eukaryota</taxon>
        <taxon>Metazoa</taxon>
        <taxon>Porifera</taxon>
        <taxon>Demospongiae</taxon>
        <taxon>Heteroscleromorpha</taxon>
        <taxon>Haplosclerida</taxon>
        <taxon>Niphatidae</taxon>
        <taxon>Amphimedon</taxon>
    </lineage>
</organism>
<name>A0A1X7SDR5_AMPQE</name>
<dbReference type="AlphaFoldDB" id="A0A1X7SDR5"/>
<proteinExistence type="predicted"/>
<reference evidence="2" key="1">
    <citation type="submission" date="2017-05" db="UniProtKB">
        <authorList>
            <consortium name="EnsemblMetazoa"/>
        </authorList>
    </citation>
    <scope>IDENTIFICATION</scope>
</reference>
<accession>A0A1X7SDR5</accession>
<keyword evidence="1" id="KW-1133">Transmembrane helix</keyword>
<dbReference type="EnsemblMetazoa" id="Aqu2.1.00201_001">
    <property type="protein sequence ID" value="Aqu2.1.00201_001"/>
    <property type="gene ID" value="Aqu2.1.00201"/>
</dbReference>
<keyword evidence="1" id="KW-0812">Transmembrane</keyword>
<protein>
    <submittedName>
        <fullName evidence="2">Uncharacterized protein</fullName>
    </submittedName>
</protein>
<keyword evidence="1" id="KW-0472">Membrane</keyword>
<evidence type="ECO:0000313" key="2">
    <source>
        <dbReference type="EnsemblMetazoa" id="Aqu2.1.00201_001"/>
    </source>
</evidence>
<sequence>MADFWRERQAKQSSLLSIHSSCGSHFELSFCFSILYLSLLNILNHWPFPVSLSPSGQGWLL</sequence>
<feature type="transmembrane region" description="Helical" evidence="1">
    <location>
        <begin position="21"/>
        <end position="43"/>
    </location>
</feature>
<dbReference type="InParanoid" id="A0A1X7SDR5"/>